<reference evidence="1 2" key="2">
    <citation type="submission" date="2018-06" db="EMBL/GenBank/DDBJ databases">
        <title>Metagenomic assembly of (sub)arctic Cyanobacteria and their associated microbiome from non-axenic cultures.</title>
        <authorList>
            <person name="Baurain D."/>
        </authorList>
    </citation>
    <scope>NUCLEOTIDE SEQUENCE [LARGE SCALE GENOMIC DNA]</scope>
    <source>
        <strain evidence="1">ULC066bin1</strain>
    </source>
</reference>
<gene>
    <name evidence="1" type="ORF">DCF19_11080</name>
</gene>
<protein>
    <submittedName>
        <fullName evidence="1">Uncharacterized protein</fullName>
    </submittedName>
</protein>
<comment type="caution">
    <text evidence="1">The sequence shown here is derived from an EMBL/GenBank/DDBJ whole genome shotgun (WGS) entry which is preliminary data.</text>
</comment>
<reference evidence="1 2" key="1">
    <citation type="submission" date="2018-04" db="EMBL/GenBank/DDBJ databases">
        <authorList>
            <person name="Go L.Y."/>
            <person name="Mitchell J.A."/>
        </authorList>
    </citation>
    <scope>NUCLEOTIDE SEQUENCE [LARGE SCALE GENOMIC DNA]</scope>
    <source>
        <strain evidence="1">ULC066bin1</strain>
    </source>
</reference>
<dbReference type="AlphaFoldDB" id="A0A2W4W6M1"/>
<dbReference type="EMBL" id="QBML01000013">
    <property type="protein sequence ID" value="PZO40844.1"/>
    <property type="molecule type" value="Genomic_DNA"/>
</dbReference>
<organism evidence="1 2">
    <name type="scientific">Pseudanabaena frigida</name>
    <dbReference type="NCBI Taxonomy" id="945775"/>
    <lineage>
        <taxon>Bacteria</taxon>
        <taxon>Bacillati</taxon>
        <taxon>Cyanobacteriota</taxon>
        <taxon>Cyanophyceae</taxon>
        <taxon>Pseudanabaenales</taxon>
        <taxon>Pseudanabaenaceae</taxon>
        <taxon>Pseudanabaena</taxon>
    </lineage>
</organism>
<evidence type="ECO:0000313" key="2">
    <source>
        <dbReference type="Proteomes" id="UP000249467"/>
    </source>
</evidence>
<proteinExistence type="predicted"/>
<sequence>MTEEFFNIQQVKQLEILKFIWKDTNGRADRASELSEICKEIHVSETDIIPLLSFLEKSSLITVHGNLLSQVNGIQITKSGIEKVINSLNATNKTSSQVVNINAEKIGAVQTGNYNTANVTQNFGDEVAEILKEIGFLREQVITLSVERQNIANMALNDLESAVSDPSLIDKVKINLWTLWGIGQNVVAFANQLTATAERFGVHFHS</sequence>
<accession>A0A2W4W6M1</accession>
<dbReference type="Proteomes" id="UP000249467">
    <property type="component" value="Unassembled WGS sequence"/>
</dbReference>
<name>A0A2W4W6M1_9CYAN</name>
<evidence type="ECO:0000313" key="1">
    <source>
        <dbReference type="EMBL" id="PZO40844.1"/>
    </source>
</evidence>